<dbReference type="InterPro" id="IPR017850">
    <property type="entry name" value="Alkaline_phosphatase_core_sf"/>
</dbReference>
<evidence type="ECO:0000256" key="4">
    <source>
        <dbReference type="ARBA" id="ARBA00023180"/>
    </source>
</evidence>
<evidence type="ECO:0000256" key="6">
    <source>
        <dbReference type="SAM" id="SignalP"/>
    </source>
</evidence>
<feature type="domain" description="Sulfatase N-terminal" evidence="7">
    <location>
        <begin position="36"/>
        <end position="366"/>
    </location>
</feature>
<dbReference type="Pfam" id="PF00884">
    <property type="entry name" value="Sulfatase"/>
    <property type="match status" value="1"/>
</dbReference>
<protein>
    <recommendedName>
        <fullName evidence="7">Sulfatase N-terminal domain-containing protein</fullName>
    </recommendedName>
</protein>
<dbReference type="PROSITE" id="PS00523">
    <property type="entry name" value="SULFATASE_1"/>
    <property type="match status" value="1"/>
</dbReference>
<comment type="PTM">
    <text evidence="5">The conversion to 3-oxoalanine (also known as C-formylglycine, FGly), of a serine or cysteine residue in prokaryotes and of a cysteine residue in eukaryotes, is critical for catalytic activity.</text>
</comment>
<evidence type="ECO:0000256" key="3">
    <source>
        <dbReference type="ARBA" id="ARBA00022801"/>
    </source>
</evidence>
<dbReference type="InterPro" id="IPR024607">
    <property type="entry name" value="Sulfatase_CS"/>
</dbReference>
<keyword evidence="9" id="KW-1185">Reference proteome</keyword>
<evidence type="ECO:0000256" key="2">
    <source>
        <dbReference type="ARBA" id="ARBA00022729"/>
    </source>
</evidence>
<dbReference type="InterPro" id="IPR012251">
    <property type="entry name" value="GlcNAc_6-SO4ase"/>
</dbReference>
<organism evidence="8 9">
    <name type="scientific">Cymbomonas tetramitiformis</name>
    <dbReference type="NCBI Taxonomy" id="36881"/>
    <lineage>
        <taxon>Eukaryota</taxon>
        <taxon>Viridiplantae</taxon>
        <taxon>Chlorophyta</taxon>
        <taxon>Pyramimonadophyceae</taxon>
        <taxon>Pyramimonadales</taxon>
        <taxon>Pyramimonadaceae</taxon>
        <taxon>Cymbomonas</taxon>
    </lineage>
</organism>
<sequence length="606" mass="67790">MGDCLQSKLVTIFLMIAVWPVCINGASAPAASQRRPNIVLILVDDQGTYGYTPKRGIARMPRLNSMLRENGALFTHSYVPTPLCGPSRASLLTGRLPHNTGLWSNTPVHGAMAWFAQYENVTFARHLQDAGYHTFLAGKYMNGYGKRPTHVPVGWDDWRGFNHVTYNNPGVSVQGQPANVSGYSTDIIRRYARDFLDGHATSDKPFFMYLSPKAPHAPWTPAKRHSSLYRSIKVPRNPAFNEAAETVRRRPSWLGKLSPLSNSTIKKTDERFQHYWQTLAAVDQLVGGVMSKLKDIGQLDNTYVFYMSDNGYHFGTHRIPVGKETGFETDIRVPLIVRGPGITPKSVIDSLVGIQDIAPTFLDIAKVNSADLPEGSFMDGQSLLGLLHSSGSLSNSKATWNRTYQLIEGLYGCYPRDCLPNGVANCDLYSQRTMKWSEQGTQSADCADPESWPWSFRGLRVLWPSKNQDLTYLEYCNGDTEVYDNANDRLQLYNLGHQRVGGGESSRIARATSSRFGPTEQAHLSAMLASVAHCKGSSCPGQSSATPTWLWEALRAKNESFTETAFQCFWPNYAIGHRPTIDWRESDWNPRLHRMSVNQSHHPRHI</sequence>
<accession>A0AAE0FUU6</accession>
<reference evidence="8 9" key="1">
    <citation type="journal article" date="2015" name="Genome Biol. Evol.">
        <title>Comparative Genomics of a Bacterivorous Green Alga Reveals Evolutionary Causalities and Consequences of Phago-Mixotrophic Mode of Nutrition.</title>
        <authorList>
            <person name="Burns J.A."/>
            <person name="Paasch A."/>
            <person name="Narechania A."/>
            <person name="Kim E."/>
        </authorList>
    </citation>
    <scope>NUCLEOTIDE SEQUENCE [LARGE SCALE GENOMIC DNA]</scope>
    <source>
        <strain evidence="8 9">PLY_AMNH</strain>
    </source>
</reference>
<name>A0AAE0FUU6_9CHLO</name>
<dbReference type="PANTHER" id="PTHR43108:SF8">
    <property type="entry name" value="SD21168P"/>
    <property type="match status" value="1"/>
</dbReference>
<dbReference type="SUPFAM" id="SSF53649">
    <property type="entry name" value="Alkaline phosphatase-like"/>
    <property type="match status" value="1"/>
</dbReference>
<proteinExistence type="inferred from homology"/>
<comment type="similarity">
    <text evidence="1">Belongs to the sulfatase family.</text>
</comment>
<keyword evidence="2 6" id="KW-0732">Signal</keyword>
<feature type="modified residue" description="3-oxoalanine (Cys)" evidence="5">
    <location>
        <position position="84"/>
    </location>
</feature>
<comment type="caution">
    <text evidence="8">The sequence shown here is derived from an EMBL/GenBank/DDBJ whole genome shotgun (WGS) entry which is preliminary data.</text>
</comment>
<gene>
    <name evidence="8" type="ORF">CYMTET_25288</name>
</gene>
<evidence type="ECO:0000313" key="9">
    <source>
        <dbReference type="Proteomes" id="UP001190700"/>
    </source>
</evidence>
<dbReference type="GO" id="GO:0005539">
    <property type="term" value="F:glycosaminoglycan binding"/>
    <property type="evidence" value="ECO:0007669"/>
    <property type="project" value="TreeGrafter"/>
</dbReference>
<dbReference type="CDD" id="cd16147">
    <property type="entry name" value="G6S"/>
    <property type="match status" value="1"/>
</dbReference>
<feature type="chain" id="PRO_5042170272" description="Sulfatase N-terminal domain-containing protein" evidence="6">
    <location>
        <begin position="26"/>
        <end position="606"/>
    </location>
</feature>
<dbReference type="AlphaFoldDB" id="A0AAE0FUU6"/>
<evidence type="ECO:0000313" key="8">
    <source>
        <dbReference type="EMBL" id="KAK3266063.1"/>
    </source>
</evidence>
<evidence type="ECO:0000256" key="5">
    <source>
        <dbReference type="PIRSR" id="PIRSR036666-50"/>
    </source>
</evidence>
<dbReference type="GO" id="GO:0030203">
    <property type="term" value="P:glycosaminoglycan metabolic process"/>
    <property type="evidence" value="ECO:0007669"/>
    <property type="project" value="InterPro"/>
</dbReference>
<dbReference type="PANTHER" id="PTHR43108">
    <property type="entry name" value="N-ACETYLGLUCOSAMINE-6-SULFATASE FAMILY MEMBER"/>
    <property type="match status" value="1"/>
</dbReference>
<evidence type="ECO:0000259" key="7">
    <source>
        <dbReference type="Pfam" id="PF00884"/>
    </source>
</evidence>
<keyword evidence="3" id="KW-0378">Hydrolase</keyword>
<dbReference type="EMBL" id="LGRX02013460">
    <property type="protein sequence ID" value="KAK3266063.1"/>
    <property type="molecule type" value="Genomic_DNA"/>
</dbReference>
<dbReference type="PIRSF" id="PIRSF036666">
    <property type="entry name" value="G6S"/>
    <property type="match status" value="1"/>
</dbReference>
<evidence type="ECO:0000256" key="1">
    <source>
        <dbReference type="ARBA" id="ARBA00008779"/>
    </source>
</evidence>
<feature type="signal peptide" evidence="6">
    <location>
        <begin position="1"/>
        <end position="25"/>
    </location>
</feature>
<keyword evidence="4" id="KW-0325">Glycoprotein</keyword>
<dbReference type="InterPro" id="IPR000917">
    <property type="entry name" value="Sulfatase_N"/>
</dbReference>
<dbReference type="Gene3D" id="3.40.720.10">
    <property type="entry name" value="Alkaline Phosphatase, subunit A"/>
    <property type="match status" value="1"/>
</dbReference>
<dbReference type="Proteomes" id="UP001190700">
    <property type="component" value="Unassembled WGS sequence"/>
</dbReference>
<dbReference type="GO" id="GO:0008449">
    <property type="term" value="F:N-acetylglucosamine-6-sulfatase activity"/>
    <property type="evidence" value="ECO:0007669"/>
    <property type="project" value="InterPro"/>
</dbReference>